<proteinExistence type="predicted"/>
<name>A0AAT9FKP2_9BACT</name>
<feature type="chain" id="PRO_5044017715" description="DUF1552 domain-containing protein" evidence="1">
    <location>
        <begin position="30"/>
        <end position="441"/>
    </location>
</feature>
<sequence length="441" mass="48395">MNKPWMISRRRMLRGIGAMLALPHLEIMADAVGASGTVATPSKAPLRFVSMFQPNGVYPKAWDVSGVGAGYELSPILRPLAGLRDQFSVLSGLNNVTGGNHVQMTTAFLTGHNLKNGKAGTSIDQKIAAQIGQDSAFRSLVLGTEPPRQGNAGGLAISIANTVTWSSPTTRVSPEINPQVAFDRLFRGKSGPDAVRDAELQKSVVDLVLEDAKSLRRQASYLDKHKIDEYLESVRSVEVQLERTIRPKERAWVPPTEPGEEFFVRPPSGIPRERDVHLRLMLDLMVLALWTDTTRVCTLMTAHGFSRQNFSFIDGVSSDHHGMSHHKEKERAVSQYKKVSEWYIGQLAYFLERLKGIDEGGSSLLDNSVVLYGSGMKDGNGHKRNNLPIILAGGGQKQIPLGQHIKLPSQPLSNLHYTIGQRFGIKDDFNGIGCKTISQLG</sequence>
<evidence type="ECO:0000256" key="1">
    <source>
        <dbReference type="SAM" id="SignalP"/>
    </source>
</evidence>
<dbReference type="AlphaFoldDB" id="A0AAT9FKP2"/>
<gene>
    <name evidence="2" type="ORF">NT6N_15510</name>
</gene>
<evidence type="ECO:0008006" key="3">
    <source>
        <dbReference type="Google" id="ProtNLM"/>
    </source>
</evidence>
<accession>A0AAT9FKP2</accession>
<dbReference type="EMBL" id="AP026866">
    <property type="protein sequence ID" value="BDS06511.1"/>
    <property type="molecule type" value="Genomic_DNA"/>
</dbReference>
<keyword evidence="1" id="KW-0732">Signal</keyword>
<dbReference type="InterPro" id="IPR011447">
    <property type="entry name" value="DUF1552"/>
</dbReference>
<evidence type="ECO:0000313" key="2">
    <source>
        <dbReference type="EMBL" id="BDS06511.1"/>
    </source>
</evidence>
<dbReference type="KEGG" id="osu:NT6N_15510"/>
<protein>
    <recommendedName>
        <fullName evidence="3">DUF1552 domain-containing protein</fullName>
    </recommendedName>
</protein>
<dbReference type="Pfam" id="PF07586">
    <property type="entry name" value="HXXSHH"/>
    <property type="match status" value="1"/>
</dbReference>
<feature type="signal peptide" evidence="1">
    <location>
        <begin position="1"/>
        <end position="29"/>
    </location>
</feature>
<organism evidence="2">
    <name type="scientific">Oceaniferula spumae</name>
    <dbReference type="NCBI Taxonomy" id="2979115"/>
    <lineage>
        <taxon>Bacteria</taxon>
        <taxon>Pseudomonadati</taxon>
        <taxon>Verrucomicrobiota</taxon>
        <taxon>Verrucomicrobiia</taxon>
        <taxon>Verrucomicrobiales</taxon>
        <taxon>Verrucomicrobiaceae</taxon>
        <taxon>Oceaniferula</taxon>
    </lineage>
</organism>
<reference evidence="2" key="1">
    <citation type="submission" date="2024-07" db="EMBL/GenBank/DDBJ databases">
        <title>Complete genome sequence of Verrucomicrobiaceae bacterium NT6N.</title>
        <authorList>
            <person name="Huang C."/>
            <person name="Takami H."/>
            <person name="Hamasaki K."/>
        </authorList>
    </citation>
    <scope>NUCLEOTIDE SEQUENCE</scope>
    <source>
        <strain evidence="2">NT6N</strain>
    </source>
</reference>